<evidence type="ECO:0000313" key="2">
    <source>
        <dbReference type="EMBL" id="CAL4124493.1"/>
    </source>
</evidence>
<evidence type="ECO:0000313" key="3">
    <source>
        <dbReference type="Proteomes" id="UP001497623"/>
    </source>
</evidence>
<dbReference type="EMBL" id="CAXKWB010022638">
    <property type="protein sequence ID" value="CAL4124493.1"/>
    <property type="molecule type" value="Genomic_DNA"/>
</dbReference>
<feature type="compositionally biased region" description="Basic and acidic residues" evidence="1">
    <location>
        <begin position="95"/>
        <end position="112"/>
    </location>
</feature>
<feature type="region of interest" description="Disordered" evidence="1">
    <location>
        <begin position="266"/>
        <end position="286"/>
    </location>
</feature>
<feature type="compositionally biased region" description="Acidic residues" evidence="1">
    <location>
        <begin position="268"/>
        <end position="279"/>
    </location>
</feature>
<feature type="compositionally biased region" description="Basic and acidic residues" evidence="1">
    <location>
        <begin position="166"/>
        <end position="183"/>
    </location>
</feature>
<accession>A0AAV2RIE4</accession>
<reference evidence="2 3" key="1">
    <citation type="submission" date="2024-05" db="EMBL/GenBank/DDBJ databases">
        <authorList>
            <person name="Wallberg A."/>
        </authorList>
    </citation>
    <scope>NUCLEOTIDE SEQUENCE [LARGE SCALE GENOMIC DNA]</scope>
</reference>
<dbReference type="AlphaFoldDB" id="A0AAV2RIE4"/>
<sequence length="528" mass="59422">MSEMNYKKPGIGSWKSFEDGLPEYKEAELAKEWWYYVTEDTPYTTRNERRHNRKLGIVVQPIKREKPVLAPLVETQKEELKAKPAKKAPYPVKKSKSESPKKPVSQKEELKAKPAKKAPYPVKKSESESPKKPVSVPVQERVPEPEPEPVLEPKPVHEPFVALEPEPVREFEPDQEPVKKPETELEEPVLESEKSVNEFEPESVQQPDIELEPVSESVQDLEPQESVDSDDPLLELDESVQEPVEELELVEPVSEAVQELKLEQVQEPVEELETEEPVQETEHVELEPVESVIELEPVEIVQEPVSVELVQEPELELLQEAEYVSFSKPEIVAVELKQIEQVLSNAGLDPFTPGPLQSKQTADVPEVTIMETESVTEDLDIQDTPMETEFESENVPEILEFEAKIIEQAIFASESLVSVPLQPEEPAVQAEPSAEVVSETESLTEESDTDVPQVTEVTVAAEMIETSVTNDLQVETVTIAEDTPFTVNPETEGLPSIETAEEAAPTKESEQVRQLLAHLQFPEQKQLQ</sequence>
<gene>
    <name evidence="2" type="ORF">MNOR_LOCUS24555</name>
</gene>
<feature type="region of interest" description="Disordered" evidence="1">
    <location>
        <begin position="66"/>
        <end position="232"/>
    </location>
</feature>
<feature type="region of interest" description="Disordered" evidence="1">
    <location>
        <begin position="485"/>
        <end position="511"/>
    </location>
</feature>
<name>A0AAV2RIE4_MEGNR</name>
<proteinExistence type="predicted"/>
<comment type="caution">
    <text evidence="2">The sequence shown here is derived from an EMBL/GenBank/DDBJ whole genome shotgun (WGS) entry which is preliminary data.</text>
</comment>
<protein>
    <submittedName>
        <fullName evidence="2">Uncharacterized protein</fullName>
    </submittedName>
</protein>
<evidence type="ECO:0000256" key="1">
    <source>
        <dbReference type="SAM" id="MobiDB-lite"/>
    </source>
</evidence>
<organism evidence="2 3">
    <name type="scientific">Meganyctiphanes norvegica</name>
    <name type="common">Northern krill</name>
    <name type="synonym">Thysanopoda norvegica</name>
    <dbReference type="NCBI Taxonomy" id="48144"/>
    <lineage>
        <taxon>Eukaryota</taxon>
        <taxon>Metazoa</taxon>
        <taxon>Ecdysozoa</taxon>
        <taxon>Arthropoda</taxon>
        <taxon>Crustacea</taxon>
        <taxon>Multicrustacea</taxon>
        <taxon>Malacostraca</taxon>
        <taxon>Eumalacostraca</taxon>
        <taxon>Eucarida</taxon>
        <taxon>Euphausiacea</taxon>
        <taxon>Euphausiidae</taxon>
        <taxon>Meganyctiphanes</taxon>
    </lineage>
</organism>
<feature type="compositionally biased region" description="Acidic residues" evidence="1">
    <location>
        <begin position="222"/>
        <end position="232"/>
    </location>
</feature>
<keyword evidence="3" id="KW-1185">Reference proteome</keyword>
<dbReference type="Proteomes" id="UP001497623">
    <property type="component" value="Unassembled WGS sequence"/>
</dbReference>